<dbReference type="Proteomes" id="UP000564629">
    <property type="component" value="Unassembled WGS sequence"/>
</dbReference>
<keyword evidence="8" id="KW-1185">Reference proteome</keyword>
<dbReference type="Gene3D" id="3.40.50.620">
    <property type="entry name" value="HUPs"/>
    <property type="match status" value="1"/>
</dbReference>
<reference evidence="6 8" key="1">
    <citation type="submission" date="2019-07" db="EMBL/GenBank/DDBJ databases">
        <title>Whole genome shotgun sequence of Cellulomonas hominis NBRC 16055.</title>
        <authorList>
            <person name="Hosoyama A."/>
            <person name="Uohara A."/>
            <person name="Ohji S."/>
            <person name="Ichikawa N."/>
        </authorList>
    </citation>
    <scope>NUCLEOTIDE SEQUENCE [LARGE SCALE GENOMIC DNA]</scope>
    <source>
        <strain evidence="6 8">NBRC 16055</strain>
    </source>
</reference>
<dbReference type="InterPro" id="IPR014730">
    <property type="entry name" value="ETF_a/b_N"/>
</dbReference>
<dbReference type="OrthoDB" id="9804960at2"/>
<dbReference type="RefSeq" id="WP_146836062.1">
    <property type="nucleotide sequence ID" value="NZ_BJVQ01000016.1"/>
</dbReference>
<comment type="function">
    <text evidence="3">The electron transfer flavoprotein serves as a specific electron acceptor for other dehydrogenases. It transfers the electrons to the main respiratory chain via ETF-ubiquinone oxidoreductase (ETF dehydrogenase).</text>
</comment>
<sequence length="254" mass="25413">MKIAVAHKWAPNPEEAVVAADGSVDLSRAKSSVSEYDPVAIELGRALADATGAELVGVTAGGPDAGSPMARKAALSRGLDRLVVVADPALAGARATATARALAAAVRAEGDVDVVLTGDSSVDEGAHLVPAVLAGYLGWPLLTEVTAVAADGGTLRVEQTAGSGSRVLEVTGPAVLAASTDAVLPRVPGMKDILGAGKKPVDELPAPEALPDGLAVVGRSRPALADRRRVRIDATDPQAAAAELVAALRVDGVL</sequence>
<dbReference type="PANTHER" id="PTHR21294:SF17">
    <property type="entry name" value="PROTEIN FIXA"/>
    <property type="match status" value="1"/>
</dbReference>
<reference evidence="7 9" key="2">
    <citation type="submission" date="2020-08" db="EMBL/GenBank/DDBJ databases">
        <title>Sequencing the genomes of 1000 actinobacteria strains.</title>
        <authorList>
            <person name="Klenk H.-P."/>
        </authorList>
    </citation>
    <scope>NUCLEOTIDE SEQUENCE [LARGE SCALE GENOMIC DNA]</scope>
    <source>
        <strain evidence="7 9">DSM 9581</strain>
    </source>
</reference>
<gene>
    <name evidence="6" type="ORF">CHO01_15320</name>
    <name evidence="7" type="ORF">HNR08_000377</name>
</gene>
<comment type="caution">
    <text evidence="6">The sequence shown here is derived from an EMBL/GenBank/DDBJ whole genome shotgun (WGS) entry which is preliminary data.</text>
</comment>
<evidence type="ECO:0000313" key="9">
    <source>
        <dbReference type="Proteomes" id="UP000564629"/>
    </source>
</evidence>
<evidence type="ECO:0000313" key="8">
    <source>
        <dbReference type="Proteomes" id="UP000321723"/>
    </source>
</evidence>
<dbReference type="Proteomes" id="UP000321723">
    <property type="component" value="Unassembled WGS sequence"/>
</dbReference>
<evidence type="ECO:0000313" key="7">
    <source>
        <dbReference type="EMBL" id="MBB5471641.1"/>
    </source>
</evidence>
<evidence type="ECO:0000313" key="6">
    <source>
        <dbReference type="EMBL" id="GEL46416.1"/>
    </source>
</evidence>
<evidence type="ECO:0000259" key="5">
    <source>
        <dbReference type="SMART" id="SM00893"/>
    </source>
</evidence>
<evidence type="ECO:0000256" key="2">
    <source>
        <dbReference type="ARBA" id="ARBA00011355"/>
    </source>
</evidence>
<dbReference type="SUPFAM" id="SSF52402">
    <property type="entry name" value="Adenine nucleotide alpha hydrolases-like"/>
    <property type="match status" value="1"/>
</dbReference>
<dbReference type="InterPro" id="IPR012255">
    <property type="entry name" value="ETF_b"/>
</dbReference>
<name>A0A511FAX9_9CELL</name>
<dbReference type="Pfam" id="PF01012">
    <property type="entry name" value="ETF"/>
    <property type="match status" value="1"/>
</dbReference>
<proteinExistence type="predicted"/>
<feature type="domain" description="Electron transfer flavoprotein alpha/beta-subunit N-terminal" evidence="5">
    <location>
        <begin position="21"/>
        <end position="213"/>
    </location>
</feature>
<protein>
    <recommendedName>
        <fullName evidence="4">Electron transfer flavoprotein small subunit</fullName>
    </recommendedName>
</protein>
<dbReference type="AlphaFoldDB" id="A0A511FAX9"/>
<accession>A0A511FAX9</accession>
<dbReference type="EMBL" id="BJVQ01000016">
    <property type="protein sequence ID" value="GEL46416.1"/>
    <property type="molecule type" value="Genomic_DNA"/>
</dbReference>
<dbReference type="PIRSF" id="PIRSF000090">
    <property type="entry name" value="Beta-ETF"/>
    <property type="match status" value="1"/>
</dbReference>
<dbReference type="PANTHER" id="PTHR21294">
    <property type="entry name" value="ELECTRON TRANSFER FLAVOPROTEIN BETA-SUBUNIT"/>
    <property type="match status" value="1"/>
</dbReference>
<dbReference type="InterPro" id="IPR014729">
    <property type="entry name" value="Rossmann-like_a/b/a_fold"/>
</dbReference>
<dbReference type="SMART" id="SM00893">
    <property type="entry name" value="ETF"/>
    <property type="match status" value="1"/>
</dbReference>
<organism evidence="6 8">
    <name type="scientific">Cellulomonas hominis</name>
    <dbReference type="NCBI Taxonomy" id="156981"/>
    <lineage>
        <taxon>Bacteria</taxon>
        <taxon>Bacillati</taxon>
        <taxon>Actinomycetota</taxon>
        <taxon>Actinomycetes</taxon>
        <taxon>Micrococcales</taxon>
        <taxon>Cellulomonadaceae</taxon>
        <taxon>Cellulomonas</taxon>
    </lineage>
</organism>
<comment type="cofactor">
    <cofactor evidence="1">
        <name>FAD</name>
        <dbReference type="ChEBI" id="CHEBI:57692"/>
    </cofactor>
</comment>
<evidence type="ECO:0000256" key="3">
    <source>
        <dbReference type="ARBA" id="ARBA00025649"/>
    </source>
</evidence>
<evidence type="ECO:0000256" key="1">
    <source>
        <dbReference type="ARBA" id="ARBA00001974"/>
    </source>
</evidence>
<comment type="subunit">
    <text evidence="2">Heterodimer of an alpha and a beta subunit.</text>
</comment>
<dbReference type="GO" id="GO:0009055">
    <property type="term" value="F:electron transfer activity"/>
    <property type="evidence" value="ECO:0007669"/>
    <property type="project" value="InterPro"/>
</dbReference>
<evidence type="ECO:0000256" key="4">
    <source>
        <dbReference type="ARBA" id="ARBA00042002"/>
    </source>
</evidence>
<dbReference type="EMBL" id="JACHDN010000001">
    <property type="protein sequence ID" value="MBB5471641.1"/>
    <property type="molecule type" value="Genomic_DNA"/>
</dbReference>